<name>I1DTA9_9GAMM</name>
<gene>
    <name evidence="1" type="ORF">RNAN_0250</name>
</gene>
<comment type="caution">
    <text evidence="1">The sequence shown here is derived from an EMBL/GenBank/DDBJ whole genome shotgun (WGS) entry which is preliminary data.</text>
</comment>
<dbReference type="SUPFAM" id="SSF101898">
    <property type="entry name" value="NHL repeat"/>
    <property type="match status" value="1"/>
</dbReference>
<dbReference type="EMBL" id="BAFK01000001">
    <property type="protein sequence ID" value="GAB57287.1"/>
    <property type="molecule type" value="Genomic_DNA"/>
</dbReference>
<keyword evidence="2" id="KW-1185">Reference proteome</keyword>
<dbReference type="STRING" id="562729.RNAN_0250"/>
<dbReference type="RefSeq" id="WP_008217922.1">
    <property type="nucleotide sequence ID" value="NZ_BAFK01000001.1"/>
</dbReference>
<sequence length="313" mass="34675">MNVRNQYDIVHAIDVAHSQYGYHAILTFYNESNPLAAVGMVSVNNEPVEGLIKTFLGANFQLNAMWVSDSGNLWVVDDQGDVFTTAKVSFSQPPYRLLKFNAGSFDIDWQVTEAFKGQLNGIWGTTDSDVWVTSFKGPALHWNGKDWTEYALPQAPNAIDGSASDDIYIVGYHGNIHHFDGSRWRKVTLPANIPQQDAFTDVKVVSKHLVYITGRSGCLLVGNAADGFKDIGSPKFSWYGVGTLAERVFLAGGEAGIFELIDSQFICLKDKGQPVGVFETPNAINFIPAEQQPNPWFVRYEPSAAREWTKVNT</sequence>
<evidence type="ECO:0000313" key="1">
    <source>
        <dbReference type="EMBL" id="GAB57287.1"/>
    </source>
</evidence>
<reference evidence="1 2" key="1">
    <citation type="journal article" date="2012" name="J. Bacteriol.">
        <title>Genome Sequence of the Protease-Producing Bacterium Rheinheimera nanhaiensis E407-8T, Isolated from Deep-Sea Sediment of the South China Sea.</title>
        <authorList>
            <person name="Zhang X.-Y."/>
            <person name="Zhang Y.-J."/>
            <person name="Qin Q.-L."/>
            <person name="Xie B.-B."/>
            <person name="Chen X.-L."/>
            <person name="Zhou B.-C."/>
            <person name="Zhang Y.-Z."/>
        </authorList>
    </citation>
    <scope>NUCLEOTIDE SEQUENCE [LARGE SCALE GENOMIC DNA]</scope>
    <source>
        <strain evidence="1 2">E407-8</strain>
    </source>
</reference>
<dbReference type="OrthoDB" id="6829668at2"/>
<organism evidence="1 2">
    <name type="scientific">Rheinheimera nanhaiensis E407-8</name>
    <dbReference type="NCBI Taxonomy" id="562729"/>
    <lineage>
        <taxon>Bacteria</taxon>
        <taxon>Pseudomonadati</taxon>
        <taxon>Pseudomonadota</taxon>
        <taxon>Gammaproteobacteria</taxon>
        <taxon>Chromatiales</taxon>
        <taxon>Chromatiaceae</taxon>
        <taxon>Rheinheimera</taxon>
    </lineage>
</organism>
<dbReference type="AlphaFoldDB" id="I1DTA9"/>
<dbReference type="Proteomes" id="UP000004374">
    <property type="component" value="Unassembled WGS sequence"/>
</dbReference>
<evidence type="ECO:0000313" key="2">
    <source>
        <dbReference type="Proteomes" id="UP000004374"/>
    </source>
</evidence>
<protein>
    <submittedName>
        <fullName evidence="1">Uncharacterized protein</fullName>
    </submittedName>
</protein>
<proteinExistence type="predicted"/>
<accession>I1DTA9</accession>